<organism evidence="3 4">
    <name type="scientific">Ectobacillus antri</name>
    <dbReference type="NCBI Taxonomy" id="2486280"/>
    <lineage>
        <taxon>Bacteria</taxon>
        <taxon>Bacillati</taxon>
        <taxon>Bacillota</taxon>
        <taxon>Bacilli</taxon>
        <taxon>Bacillales</taxon>
        <taxon>Bacillaceae</taxon>
        <taxon>Ectobacillus</taxon>
    </lineage>
</organism>
<evidence type="ECO:0000256" key="1">
    <source>
        <dbReference type="SAM" id="SignalP"/>
    </source>
</evidence>
<dbReference type="EMBL" id="JARULN010000026">
    <property type="protein sequence ID" value="MDG5755372.1"/>
    <property type="molecule type" value="Genomic_DNA"/>
</dbReference>
<dbReference type="InterPro" id="IPR016997">
    <property type="entry name" value="UCP032442"/>
</dbReference>
<dbReference type="PANTHER" id="PTHR37806">
    <property type="entry name" value="LMO0724 PROTEIN"/>
    <property type="match status" value="1"/>
</dbReference>
<feature type="chain" id="PRO_5045250569" evidence="1">
    <location>
        <begin position="20"/>
        <end position="234"/>
    </location>
</feature>
<sequence>MKSILYACFIFFGFSFSSAAAKHTQTDATTLVSAQRSVLLQAPLISQMPELPRGCEVTSLAMLLQYKGISVTKMQLAKEIRKDPTPYQRRNNVVYFGHPNYGFVGSMYSFKQPGFGVFHTPVYNLANRYLSGQALDLTGSSFEVIKEHLSQQKPIWVINTSTFASVPQRFWQTWQTPQGTVSITYKEHSVLVTGYDETYIYFNDPLANIKNRKALASSFIAGWEQYGRQAITYK</sequence>
<gene>
    <name evidence="3" type="ORF">P6P90_15830</name>
</gene>
<comment type="caution">
    <text evidence="3">The sequence shown here is derived from an EMBL/GenBank/DDBJ whole genome shotgun (WGS) entry which is preliminary data.</text>
</comment>
<feature type="signal peptide" evidence="1">
    <location>
        <begin position="1"/>
        <end position="19"/>
    </location>
</feature>
<keyword evidence="1" id="KW-0732">Signal</keyword>
<evidence type="ECO:0000313" key="4">
    <source>
        <dbReference type="Proteomes" id="UP001218246"/>
    </source>
</evidence>
<evidence type="ECO:0000259" key="2">
    <source>
        <dbReference type="Pfam" id="PF13529"/>
    </source>
</evidence>
<name>A0ABT6H7Q8_9BACI</name>
<dbReference type="Proteomes" id="UP001218246">
    <property type="component" value="Unassembled WGS sequence"/>
</dbReference>
<dbReference type="Pfam" id="PF13529">
    <property type="entry name" value="Peptidase_C39_2"/>
    <property type="match status" value="1"/>
</dbReference>
<evidence type="ECO:0000313" key="3">
    <source>
        <dbReference type="EMBL" id="MDG5755372.1"/>
    </source>
</evidence>
<dbReference type="PANTHER" id="PTHR37806:SF1">
    <property type="entry name" value="PEPTIDASE C39-LIKE DOMAIN-CONTAINING PROTEIN"/>
    <property type="match status" value="1"/>
</dbReference>
<keyword evidence="4" id="KW-1185">Reference proteome</keyword>
<proteinExistence type="predicted"/>
<dbReference type="Gene3D" id="3.90.70.10">
    <property type="entry name" value="Cysteine proteinases"/>
    <property type="match status" value="1"/>
</dbReference>
<dbReference type="InterPro" id="IPR039564">
    <property type="entry name" value="Peptidase_C39-like"/>
</dbReference>
<reference evidence="3 4" key="1">
    <citation type="submission" date="2023-04" db="EMBL/GenBank/DDBJ databases">
        <title>Ectobacillus antri isolated from activated sludge.</title>
        <authorList>
            <person name="Yan P."/>
            <person name="Liu X."/>
        </authorList>
    </citation>
    <scope>NUCLEOTIDE SEQUENCE [LARGE SCALE GENOMIC DNA]</scope>
    <source>
        <strain evidence="3 4">C18H</strain>
    </source>
</reference>
<dbReference type="PIRSF" id="PIRSF032442">
    <property type="entry name" value="UCP032442"/>
    <property type="match status" value="1"/>
</dbReference>
<protein>
    <submittedName>
        <fullName evidence="3">C39 family peptidase</fullName>
    </submittedName>
</protein>
<feature type="domain" description="Peptidase C39-like" evidence="2">
    <location>
        <begin position="41"/>
        <end position="205"/>
    </location>
</feature>
<accession>A0ABT6H7Q8</accession>
<dbReference type="RefSeq" id="WP_278018618.1">
    <property type="nucleotide sequence ID" value="NZ_JARRRY010000025.1"/>
</dbReference>